<dbReference type="InterPro" id="IPR014048">
    <property type="entry name" value="MethylDNA_cys_MeTrfase_DNA-bd"/>
</dbReference>
<dbReference type="SUPFAM" id="SSF46767">
    <property type="entry name" value="Methylated DNA-protein cysteine methyltransferase, C-terminal domain"/>
    <property type="match status" value="1"/>
</dbReference>
<dbReference type="GO" id="GO:0032259">
    <property type="term" value="P:methylation"/>
    <property type="evidence" value="ECO:0007669"/>
    <property type="project" value="UniProtKB-KW"/>
</dbReference>
<protein>
    <recommendedName>
        <fullName evidence="3">methylated-DNA--[protein]-cysteine S-methyltransferase</fullName>
        <ecNumber evidence="3">2.1.1.63</ecNumber>
    </recommendedName>
</protein>
<comment type="catalytic activity">
    <reaction evidence="1">
        <text>a 4-O-methyl-thymidine in DNA + L-cysteinyl-[protein] = a thymidine in DNA + S-methyl-L-cysteinyl-[protein]</text>
        <dbReference type="Rhea" id="RHEA:53428"/>
        <dbReference type="Rhea" id="RHEA-COMP:10131"/>
        <dbReference type="Rhea" id="RHEA-COMP:10132"/>
        <dbReference type="Rhea" id="RHEA-COMP:13555"/>
        <dbReference type="Rhea" id="RHEA-COMP:13556"/>
        <dbReference type="ChEBI" id="CHEBI:29950"/>
        <dbReference type="ChEBI" id="CHEBI:82612"/>
        <dbReference type="ChEBI" id="CHEBI:137386"/>
        <dbReference type="ChEBI" id="CHEBI:137387"/>
        <dbReference type="EC" id="2.1.1.63"/>
    </reaction>
</comment>
<dbReference type="EMBL" id="LODL01000010">
    <property type="protein sequence ID" value="KXB31621.1"/>
    <property type="molecule type" value="Genomic_DNA"/>
</dbReference>
<evidence type="ECO:0000256" key="4">
    <source>
        <dbReference type="ARBA" id="ARBA00022603"/>
    </source>
</evidence>
<dbReference type="EC" id="2.1.1.63" evidence="3"/>
<evidence type="ECO:0000256" key="5">
    <source>
        <dbReference type="ARBA" id="ARBA00022679"/>
    </source>
</evidence>
<dbReference type="STRING" id="281362.AT959_04450"/>
<organism evidence="10 11">
    <name type="scientific">Dechloromonas denitrificans</name>
    <dbReference type="NCBI Taxonomy" id="281362"/>
    <lineage>
        <taxon>Bacteria</taxon>
        <taxon>Pseudomonadati</taxon>
        <taxon>Pseudomonadota</taxon>
        <taxon>Betaproteobacteria</taxon>
        <taxon>Rhodocyclales</taxon>
        <taxon>Azonexaceae</taxon>
        <taxon>Dechloromonas</taxon>
    </lineage>
</organism>
<dbReference type="PANTHER" id="PTHR10815">
    <property type="entry name" value="METHYLATED-DNA--PROTEIN-CYSTEINE METHYLTRANSFERASE"/>
    <property type="match status" value="1"/>
</dbReference>
<sequence>MPWEGHMSEAIYQAIVAAPGFALGIECSDDEITTIEFLEPQPALPPRTALAAEAVHQLEAYLADPAFTFGLPLRPAGTHFQRRVWAQISAIPLGRTLTYGEVAKNLHNAPRAVGQACGANPYPLVVPCHRVIAAGGGLGGFNRHGGGFLLDVKRWLLRHENSEFTAAPG</sequence>
<keyword evidence="4 10" id="KW-0489">Methyltransferase</keyword>
<keyword evidence="6" id="KW-0227">DNA damage</keyword>
<evidence type="ECO:0000256" key="3">
    <source>
        <dbReference type="ARBA" id="ARBA00011918"/>
    </source>
</evidence>
<proteinExistence type="inferred from homology"/>
<dbReference type="NCBIfam" id="TIGR00589">
    <property type="entry name" value="ogt"/>
    <property type="match status" value="1"/>
</dbReference>
<keyword evidence="5 10" id="KW-0808">Transferase</keyword>
<dbReference type="CDD" id="cd06445">
    <property type="entry name" value="ATase"/>
    <property type="match status" value="1"/>
</dbReference>
<comment type="catalytic activity">
    <reaction evidence="8">
        <text>a 6-O-methyl-2'-deoxyguanosine in DNA + L-cysteinyl-[protein] = S-methyl-L-cysteinyl-[protein] + a 2'-deoxyguanosine in DNA</text>
        <dbReference type="Rhea" id="RHEA:24000"/>
        <dbReference type="Rhea" id="RHEA-COMP:10131"/>
        <dbReference type="Rhea" id="RHEA-COMP:10132"/>
        <dbReference type="Rhea" id="RHEA-COMP:11367"/>
        <dbReference type="Rhea" id="RHEA-COMP:11368"/>
        <dbReference type="ChEBI" id="CHEBI:29950"/>
        <dbReference type="ChEBI" id="CHEBI:82612"/>
        <dbReference type="ChEBI" id="CHEBI:85445"/>
        <dbReference type="ChEBI" id="CHEBI:85448"/>
        <dbReference type="EC" id="2.1.1.63"/>
    </reaction>
</comment>
<evidence type="ECO:0000313" key="10">
    <source>
        <dbReference type="EMBL" id="KXB31621.1"/>
    </source>
</evidence>
<feature type="domain" description="Methylated-DNA-[protein]-cysteine S-methyltransferase DNA binding" evidence="9">
    <location>
        <begin position="80"/>
        <end position="161"/>
    </location>
</feature>
<dbReference type="InterPro" id="IPR036388">
    <property type="entry name" value="WH-like_DNA-bd_sf"/>
</dbReference>
<dbReference type="GO" id="GO:0006281">
    <property type="term" value="P:DNA repair"/>
    <property type="evidence" value="ECO:0007669"/>
    <property type="project" value="UniProtKB-KW"/>
</dbReference>
<dbReference type="Gene3D" id="1.10.10.10">
    <property type="entry name" value="Winged helix-like DNA-binding domain superfamily/Winged helix DNA-binding domain"/>
    <property type="match status" value="1"/>
</dbReference>
<keyword evidence="11" id="KW-1185">Reference proteome</keyword>
<reference evidence="10 11" key="1">
    <citation type="submission" date="2015-12" db="EMBL/GenBank/DDBJ databases">
        <title>Nitrous oxide reduction kinetics distinguish bacteria harboring typical versus atypical NosZ.</title>
        <authorList>
            <person name="Yoon S."/>
            <person name="Nissen S."/>
            <person name="Park D."/>
            <person name="Sanford R.A."/>
            <person name="Loeffler F.E."/>
        </authorList>
    </citation>
    <scope>NUCLEOTIDE SEQUENCE [LARGE SCALE GENOMIC DNA]</scope>
    <source>
        <strain evidence="10 11">ATCC BAA-841</strain>
    </source>
</reference>
<comment type="caution">
    <text evidence="10">The sequence shown here is derived from an EMBL/GenBank/DDBJ whole genome shotgun (WGS) entry which is preliminary data.</text>
</comment>
<dbReference type="InterPro" id="IPR001497">
    <property type="entry name" value="MethylDNA_cys_MeTrfase_AS"/>
</dbReference>
<evidence type="ECO:0000313" key="11">
    <source>
        <dbReference type="Proteomes" id="UP000070186"/>
    </source>
</evidence>
<name>A0A133XL02_9RHOO</name>
<evidence type="ECO:0000256" key="7">
    <source>
        <dbReference type="ARBA" id="ARBA00023204"/>
    </source>
</evidence>
<dbReference type="FunFam" id="1.10.10.10:FF:000214">
    <property type="entry name" value="Methylated-DNA--protein-cysteine methyltransferase"/>
    <property type="match status" value="1"/>
</dbReference>
<accession>A0A133XL02</accession>
<dbReference type="GO" id="GO:0003908">
    <property type="term" value="F:methylated-DNA-[protein]-cysteine S-methyltransferase activity"/>
    <property type="evidence" value="ECO:0007669"/>
    <property type="project" value="UniProtKB-EC"/>
</dbReference>
<keyword evidence="7" id="KW-0234">DNA repair</keyword>
<dbReference type="Pfam" id="PF01035">
    <property type="entry name" value="DNA_binding_1"/>
    <property type="match status" value="1"/>
</dbReference>
<dbReference type="PROSITE" id="PS00374">
    <property type="entry name" value="MGMT"/>
    <property type="match status" value="1"/>
</dbReference>
<gene>
    <name evidence="10" type="ORF">AT959_04450</name>
</gene>
<dbReference type="InterPro" id="IPR036217">
    <property type="entry name" value="MethylDNA_cys_MeTrfase_DNAb"/>
</dbReference>
<evidence type="ECO:0000256" key="8">
    <source>
        <dbReference type="ARBA" id="ARBA00049348"/>
    </source>
</evidence>
<dbReference type="PANTHER" id="PTHR10815:SF13">
    <property type="entry name" value="METHYLATED-DNA--PROTEIN-CYSTEINE METHYLTRANSFERASE"/>
    <property type="match status" value="1"/>
</dbReference>
<dbReference type="Proteomes" id="UP000070186">
    <property type="component" value="Unassembled WGS sequence"/>
</dbReference>
<dbReference type="InterPro" id="IPR036631">
    <property type="entry name" value="MGMT_N_sf"/>
</dbReference>
<dbReference type="AlphaFoldDB" id="A0A133XL02"/>
<dbReference type="SUPFAM" id="SSF53155">
    <property type="entry name" value="Methylated DNA-protein cysteine methyltransferase domain"/>
    <property type="match status" value="1"/>
</dbReference>
<comment type="similarity">
    <text evidence="2">Belongs to the MGMT family.</text>
</comment>
<evidence type="ECO:0000259" key="9">
    <source>
        <dbReference type="Pfam" id="PF01035"/>
    </source>
</evidence>
<evidence type="ECO:0000256" key="1">
    <source>
        <dbReference type="ARBA" id="ARBA00001286"/>
    </source>
</evidence>
<evidence type="ECO:0000256" key="6">
    <source>
        <dbReference type="ARBA" id="ARBA00022763"/>
    </source>
</evidence>
<evidence type="ECO:0000256" key="2">
    <source>
        <dbReference type="ARBA" id="ARBA00008711"/>
    </source>
</evidence>